<evidence type="ECO:0000256" key="1">
    <source>
        <dbReference type="SAM" id="Phobius"/>
    </source>
</evidence>
<accession>X5MFP2</accession>
<keyword evidence="1" id="KW-0472">Membrane</keyword>
<reference evidence="3" key="1">
    <citation type="submission" date="2013-11" db="EMBL/GenBank/DDBJ databases">
        <title>Genome sequencing of Bartonella spp. isolated from human blood.</title>
        <authorList>
            <person name="Raoult D."/>
        </authorList>
    </citation>
    <scope>NUCLEOTIDE SEQUENCE</scope>
    <source>
        <strain evidence="3">BM1374165</strain>
    </source>
</reference>
<feature type="transmembrane region" description="Helical" evidence="1">
    <location>
        <begin position="49"/>
        <end position="71"/>
    </location>
</feature>
<evidence type="ECO:0000313" key="2">
    <source>
        <dbReference type="EMBL" id="CDO46904.1"/>
    </source>
</evidence>
<keyword evidence="1" id="KW-1133">Transmembrane helix</keyword>
<sequence length="82" mass="9534">MICDKCNTILLAKIRTKNLEIFSPIRLYYVCYHANFDDLKINPQIKKQLICAIYLYVFIPISTDGNIFLYLSMGAFTVNNSF</sequence>
<organism evidence="2 3">
    <name type="scientific">Bartonella henselae</name>
    <name type="common">Rochalimaea henselae</name>
    <dbReference type="NCBI Taxonomy" id="38323"/>
    <lineage>
        <taxon>Bacteria</taxon>
        <taxon>Pseudomonadati</taxon>
        <taxon>Pseudomonadota</taxon>
        <taxon>Alphaproteobacteria</taxon>
        <taxon>Hyphomicrobiales</taxon>
        <taxon>Bartonellaceae</taxon>
        <taxon>Bartonella</taxon>
    </lineage>
</organism>
<evidence type="ECO:0000313" key="3">
    <source>
        <dbReference type="Proteomes" id="UP000019801"/>
    </source>
</evidence>
<keyword evidence="1" id="KW-0812">Transmembrane</keyword>
<gene>
    <name evidence="2" type="ORF">BM1374165_00896</name>
</gene>
<name>X5MFP2_BARHN</name>
<dbReference type="EMBL" id="HG969191">
    <property type="protein sequence ID" value="CDO46904.1"/>
    <property type="molecule type" value="Genomic_DNA"/>
</dbReference>
<dbReference type="AlphaFoldDB" id="X5MFP2"/>
<dbReference type="PATRIC" id="fig|38323.4.peg.960"/>
<proteinExistence type="predicted"/>
<protein>
    <submittedName>
        <fullName evidence="2">Uncharacterized protein</fullName>
    </submittedName>
</protein>
<dbReference type="KEGG" id="bhs:BM1374165_00896"/>
<dbReference type="Proteomes" id="UP000019801">
    <property type="component" value="Chromosome I"/>
</dbReference>